<keyword evidence="2" id="KW-1133">Transmembrane helix</keyword>
<gene>
    <name evidence="3" type="ORF">POTOM_015302</name>
</gene>
<keyword evidence="2" id="KW-0812">Transmembrane</keyword>
<evidence type="ECO:0000313" key="4">
    <source>
        <dbReference type="Proteomes" id="UP000886885"/>
    </source>
</evidence>
<dbReference type="PANTHER" id="PTHR37202">
    <property type="entry name" value="ANKYRIN REPEAT PROTEIN"/>
    <property type="match status" value="1"/>
</dbReference>
<feature type="compositionally biased region" description="Basic and acidic residues" evidence="1">
    <location>
        <begin position="232"/>
        <end position="246"/>
    </location>
</feature>
<reference evidence="3" key="1">
    <citation type="journal article" date="2020" name="bioRxiv">
        <title>Hybrid origin of Populus tomentosa Carr. identified through genome sequencing and phylogenomic analysis.</title>
        <authorList>
            <person name="An X."/>
            <person name="Gao K."/>
            <person name="Chen Z."/>
            <person name="Li J."/>
            <person name="Yang X."/>
            <person name="Yang X."/>
            <person name="Zhou J."/>
            <person name="Guo T."/>
            <person name="Zhao T."/>
            <person name="Huang S."/>
            <person name="Miao D."/>
            <person name="Khan W.U."/>
            <person name="Rao P."/>
            <person name="Ye M."/>
            <person name="Lei B."/>
            <person name="Liao W."/>
            <person name="Wang J."/>
            <person name="Ji L."/>
            <person name="Li Y."/>
            <person name="Guo B."/>
            <person name="Mustafa N.S."/>
            <person name="Li S."/>
            <person name="Yun Q."/>
            <person name="Keller S.R."/>
            <person name="Mao J."/>
            <person name="Zhang R."/>
            <person name="Strauss S.H."/>
        </authorList>
    </citation>
    <scope>NUCLEOTIDE SEQUENCE</scope>
    <source>
        <strain evidence="3">GM15</strain>
        <tissue evidence="3">Leaf</tissue>
    </source>
</reference>
<sequence length="263" mass="29376">MAGREVREYTNLTDPKDKKSLGKGGRDKVIDDEDITFHRMVAKMQEVAGERGGYLHGRGALDSDDLLYLKEQMEAEEDAERLLRRTEKRAFAAFKISFLCSFISNLFPYRLLINEVYHAVVSHILMQCCLYCNPSLCCCLSSLTNEYKAASLADSSPASVPLSFRVEPKPKSGIRQQDLLKKVVEVKPKRPKVSNSSDGNYATPISSDRASDNKIKVDQEKKEHILPGPSKPEGETNVKNEAEENPVKSLLGLAYASSDEEED</sequence>
<comment type="caution">
    <text evidence="3">The sequence shown here is derived from an EMBL/GenBank/DDBJ whole genome shotgun (WGS) entry which is preliminary data.</text>
</comment>
<dbReference type="AlphaFoldDB" id="A0A8X8D802"/>
<dbReference type="Proteomes" id="UP000886885">
    <property type="component" value="Chromosome 4A"/>
</dbReference>
<accession>A0A8X8D802</accession>
<feature type="transmembrane region" description="Helical" evidence="2">
    <location>
        <begin position="90"/>
        <end position="109"/>
    </location>
</feature>
<name>A0A8X8D802_POPTO</name>
<feature type="region of interest" description="Disordered" evidence="1">
    <location>
        <begin position="1"/>
        <end position="25"/>
    </location>
</feature>
<dbReference type="PANTHER" id="PTHR37202:SF1">
    <property type="entry name" value="ANKYRIN REPEAT PROTEIN"/>
    <property type="match status" value="1"/>
</dbReference>
<proteinExistence type="predicted"/>
<dbReference type="OrthoDB" id="1935246at2759"/>
<feature type="compositionally biased region" description="Polar residues" evidence="1">
    <location>
        <begin position="194"/>
        <end position="208"/>
    </location>
</feature>
<dbReference type="EMBL" id="JAAWWB010000007">
    <property type="protein sequence ID" value="KAG6778939.1"/>
    <property type="molecule type" value="Genomic_DNA"/>
</dbReference>
<evidence type="ECO:0000313" key="3">
    <source>
        <dbReference type="EMBL" id="KAG6778939.1"/>
    </source>
</evidence>
<evidence type="ECO:0000256" key="2">
    <source>
        <dbReference type="SAM" id="Phobius"/>
    </source>
</evidence>
<feature type="compositionally biased region" description="Basic and acidic residues" evidence="1">
    <location>
        <begin position="209"/>
        <end position="225"/>
    </location>
</feature>
<keyword evidence="2" id="KW-0472">Membrane</keyword>
<evidence type="ECO:0000256" key="1">
    <source>
        <dbReference type="SAM" id="MobiDB-lite"/>
    </source>
</evidence>
<feature type="region of interest" description="Disordered" evidence="1">
    <location>
        <begin position="189"/>
        <end position="263"/>
    </location>
</feature>
<keyword evidence="4" id="KW-1185">Reference proteome</keyword>
<protein>
    <submittedName>
        <fullName evidence="3">Uncharacterized protein</fullName>
    </submittedName>
</protein>
<organism evidence="3 4">
    <name type="scientific">Populus tomentosa</name>
    <name type="common">Chinese white poplar</name>
    <dbReference type="NCBI Taxonomy" id="118781"/>
    <lineage>
        <taxon>Eukaryota</taxon>
        <taxon>Viridiplantae</taxon>
        <taxon>Streptophyta</taxon>
        <taxon>Embryophyta</taxon>
        <taxon>Tracheophyta</taxon>
        <taxon>Spermatophyta</taxon>
        <taxon>Magnoliopsida</taxon>
        <taxon>eudicotyledons</taxon>
        <taxon>Gunneridae</taxon>
        <taxon>Pentapetalae</taxon>
        <taxon>rosids</taxon>
        <taxon>fabids</taxon>
        <taxon>Malpighiales</taxon>
        <taxon>Salicaceae</taxon>
        <taxon>Saliceae</taxon>
        <taxon>Populus</taxon>
    </lineage>
</organism>